<reference evidence="11 12" key="1">
    <citation type="submission" date="2015-06" db="EMBL/GenBank/DDBJ databases">
        <title>Draft genome of the ant-associated black yeast Phialophora attae CBS 131958.</title>
        <authorList>
            <person name="Moreno L.F."/>
            <person name="Stielow B.J."/>
            <person name="de Hoog S."/>
            <person name="Vicente V.A."/>
            <person name="Weiss V.A."/>
            <person name="de Vries M."/>
            <person name="Cruz L.M."/>
            <person name="Souza E.M."/>
        </authorList>
    </citation>
    <scope>NUCLEOTIDE SEQUENCE [LARGE SCALE GENOMIC DNA]</scope>
    <source>
        <strain evidence="11 12">CBS 131958</strain>
    </source>
</reference>
<dbReference type="InterPro" id="IPR050749">
    <property type="entry name" value="Glycosyl_Hydrolase_47"/>
</dbReference>
<evidence type="ECO:0000256" key="4">
    <source>
        <dbReference type="ARBA" id="ARBA00022801"/>
    </source>
</evidence>
<evidence type="ECO:0000256" key="5">
    <source>
        <dbReference type="ARBA" id="ARBA00023157"/>
    </source>
</evidence>
<dbReference type="GO" id="GO:0016020">
    <property type="term" value="C:membrane"/>
    <property type="evidence" value="ECO:0007669"/>
    <property type="project" value="InterPro"/>
</dbReference>
<keyword evidence="4 9" id="KW-0378">Hydrolase</keyword>
<evidence type="ECO:0000256" key="6">
    <source>
        <dbReference type="PIRSR" id="PIRSR601382-1"/>
    </source>
</evidence>
<dbReference type="EMBL" id="LFJN01000016">
    <property type="protein sequence ID" value="KPI39062.1"/>
    <property type="molecule type" value="Genomic_DNA"/>
</dbReference>
<feature type="active site" description="Proton donor" evidence="6">
    <location>
        <position position="190"/>
    </location>
</feature>
<comment type="similarity">
    <text evidence="3 9">Belongs to the glycosyl hydrolase 47 family.</text>
</comment>
<dbReference type="InterPro" id="IPR001382">
    <property type="entry name" value="Glyco_hydro_47"/>
</dbReference>
<dbReference type="GO" id="GO:0005783">
    <property type="term" value="C:endoplasmic reticulum"/>
    <property type="evidence" value="ECO:0007669"/>
    <property type="project" value="TreeGrafter"/>
</dbReference>
<keyword evidence="5 8" id="KW-1015">Disulfide bond</keyword>
<dbReference type="PANTHER" id="PTHR11742:SF103">
    <property type="entry name" value="ENDOPLASMIC RETICULUM MANNOSIDASE MNL2-RELATED"/>
    <property type="match status" value="1"/>
</dbReference>
<evidence type="ECO:0000256" key="2">
    <source>
        <dbReference type="ARBA" id="ARBA00004922"/>
    </source>
</evidence>
<dbReference type="SUPFAM" id="SSF48225">
    <property type="entry name" value="Seven-hairpin glycosidases"/>
    <property type="match status" value="1"/>
</dbReference>
<dbReference type="VEuPathDB" id="FungiDB:AB675_4623"/>
<keyword evidence="10" id="KW-0812">Transmembrane</keyword>
<comment type="cofactor">
    <cofactor evidence="1 7">
        <name>Ca(2+)</name>
        <dbReference type="ChEBI" id="CHEBI:29108"/>
    </cofactor>
</comment>
<dbReference type="InterPro" id="IPR012341">
    <property type="entry name" value="6hp_glycosidase-like_sf"/>
</dbReference>
<dbReference type="GeneID" id="28736656"/>
<proteinExistence type="inferred from homology"/>
<dbReference type="STRING" id="1664694.A0A0N1H9T7"/>
<dbReference type="Pfam" id="PF01532">
    <property type="entry name" value="Glyco_hydro_47"/>
    <property type="match status" value="1"/>
</dbReference>
<accession>A0A0N1H9T7</accession>
<evidence type="ECO:0000256" key="7">
    <source>
        <dbReference type="PIRSR" id="PIRSR601382-2"/>
    </source>
</evidence>
<dbReference type="Proteomes" id="UP000038010">
    <property type="component" value="Unassembled WGS sequence"/>
</dbReference>
<dbReference type="PANTHER" id="PTHR11742">
    <property type="entry name" value="MANNOSYL-OLIGOSACCHARIDE ALPHA-1,2-MANNOSIDASE-RELATED"/>
    <property type="match status" value="1"/>
</dbReference>
<sequence>MLWRRRRFPVFFCLGFLSYFAFYKLFQHSNRGDTQPESAWLKALKGDKDAFRVKLPGGLAGLAAAKEKEIYPVQQLTELPDASKGQQIPRIQHDFKQSATAGPQHERLDAVKEAFKHSWTNYKQFAWAKDELLPVTGGHRASFGNWSATLIDSLDTLWLMGMKSEFAEALEVVKITNFDTPDALPIDVFEVTIRYLGGLLAAFDVSDQRYPVLLEKAVELGNMLIGAFDTHNRMPVTSWHKKWGERASASASIAALGSLSLEFTRLSQLTADMRFYDAVHRIAECMTTQQQHTRAPGLFPNIVNIEECNFKSETTFSLGAFADSAYEYLPKMHLLLNGSEPVYQDMYLATLGPITTHLLQRPMTAQKLDILLPITYKATLPNPVKDSQMQHLSCFAGGMLALGSRLFSRELDLSTASRLTDGCVWAYNVMPSGIMAESFYFVPCPDAGSTSASKVEQQQQERPGTPPPCEWNQTLYNQTLWADHHHHYQPFTSDFFMPLGHQMAAFLNASITLPQGMTAISKPEYRLRPEAIESVFILYRITGEAYLREAAWDMFQAIVKSTITTYGFSSIANTMLSPDEANEEVELGKGGRKLPHTEQHTDRQETFWTAETLKYFFLIFSDEEVGSLDRWVYNTEAHLFRLGKL</sequence>
<dbReference type="GO" id="GO:0005975">
    <property type="term" value="P:carbohydrate metabolic process"/>
    <property type="evidence" value="ECO:0007669"/>
    <property type="project" value="InterPro"/>
</dbReference>
<evidence type="ECO:0000256" key="1">
    <source>
        <dbReference type="ARBA" id="ARBA00001913"/>
    </source>
</evidence>
<feature type="disulfide bond" evidence="8">
    <location>
        <begin position="394"/>
        <end position="423"/>
    </location>
</feature>
<dbReference type="EC" id="3.2.1.-" evidence="9"/>
<organism evidence="11 12">
    <name type="scientific">Cyphellophora attinorum</name>
    <dbReference type="NCBI Taxonomy" id="1664694"/>
    <lineage>
        <taxon>Eukaryota</taxon>
        <taxon>Fungi</taxon>
        <taxon>Dikarya</taxon>
        <taxon>Ascomycota</taxon>
        <taxon>Pezizomycotina</taxon>
        <taxon>Eurotiomycetes</taxon>
        <taxon>Chaetothyriomycetidae</taxon>
        <taxon>Chaetothyriales</taxon>
        <taxon>Cyphellophoraceae</taxon>
        <taxon>Cyphellophora</taxon>
    </lineage>
</organism>
<comment type="caution">
    <text evidence="11">The sequence shown here is derived from an EMBL/GenBank/DDBJ whole genome shotgun (WGS) entry which is preliminary data.</text>
</comment>
<feature type="transmembrane region" description="Helical" evidence="10">
    <location>
        <begin position="7"/>
        <end position="26"/>
    </location>
</feature>
<feature type="active site" evidence="6">
    <location>
        <position position="530"/>
    </location>
</feature>
<comment type="pathway">
    <text evidence="2">Protein modification; protein glycosylation.</text>
</comment>
<dbReference type="Gene3D" id="1.50.10.10">
    <property type="match status" value="1"/>
</dbReference>
<name>A0A0N1H9T7_9EURO</name>
<evidence type="ECO:0000313" key="11">
    <source>
        <dbReference type="EMBL" id="KPI39062.1"/>
    </source>
</evidence>
<protein>
    <recommendedName>
        <fullName evidence="9">alpha-1,2-Mannosidase</fullName>
        <ecNumber evidence="9">3.2.1.-</ecNumber>
    </recommendedName>
</protein>
<evidence type="ECO:0000256" key="10">
    <source>
        <dbReference type="SAM" id="Phobius"/>
    </source>
</evidence>
<dbReference type="PRINTS" id="PR00747">
    <property type="entry name" value="GLYHDRLASE47"/>
</dbReference>
<keyword evidence="10" id="KW-0472">Membrane</keyword>
<dbReference type="OrthoDB" id="8118055at2759"/>
<dbReference type="UniPathway" id="UPA00378"/>
<dbReference type="GO" id="GO:0036503">
    <property type="term" value="P:ERAD pathway"/>
    <property type="evidence" value="ECO:0007669"/>
    <property type="project" value="UniProtKB-ARBA"/>
</dbReference>
<dbReference type="RefSeq" id="XP_017999025.1">
    <property type="nucleotide sequence ID" value="XM_018144776.1"/>
</dbReference>
<keyword evidence="7" id="KW-0479">Metal-binding</keyword>
<keyword evidence="10" id="KW-1133">Transmembrane helix</keyword>
<dbReference type="GO" id="GO:0005509">
    <property type="term" value="F:calcium ion binding"/>
    <property type="evidence" value="ECO:0007669"/>
    <property type="project" value="InterPro"/>
</dbReference>
<dbReference type="InterPro" id="IPR036026">
    <property type="entry name" value="Seven-hairpin_glycosidases"/>
</dbReference>
<keyword evidence="7" id="KW-0106">Calcium</keyword>
<feature type="active site" evidence="6">
    <location>
        <position position="323"/>
    </location>
</feature>
<dbReference type="GO" id="GO:0004571">
    <property type="term" value="F:mannosyl-oligosaccharide 1,2-alpha-mannosidase activity"/>
    <property type="evidence" value="ECO:0007669"/>
    <property type="project" value="InterPro"/>
</dbReference>
<dbReference type="AlphaFoldDB" id="A0A0N1H9T7"/>
<keyword evidence="9" id="KW-0326">Glycosidase</keyword>
<gene>
    <name evidence="11" type="ORF">AB675_4623</name>
</gene>
<keyword evidence="12" id="KW-1185">Reference proteome</keyword>
<feature type="active site" description="Proton donor" evidence="6">
    <location>
        <position position="437"/>
    </location>
</feature>
<evidence type="ECO:0000256" key="3">
    <source>
        <dbReference type="ARBA" id="ARBA00007658"/>
    </source>
</evidence>
<evidence type="ECO:0000256" key="8">
    <source>
        <dbReference type="PIRSR" id="PIRSR601382-3"/>
    </source>
</evidence>
<evidence type="ECO:0000256" key="9">
    <source>
        <dbReference type="RuleBase" id="RU361193"/>
    </source>
</evidence>
<feature type="binding site" evidence="7">
    <location>
        <position position="635"/>
    </location>
    <ligand>
        <name>Ca(2+)</name>
        <dbReference type="ChEBI" id="CHEBI:29108"/>
    </ligand>
</feature>
<evidence type="ECO:0000313" key="12">
    <source>
        <dbReference type="Proteomes" id="UP000038010"/>
    </source>
</evidence>